<dbReference type="PRINTS" id="PR00193">
    <property type="entry name" value="MYOSINHEAVY"/>
</dbReference>
<feature type="region of interest" description="Actin-binding" evidence="21">
    <location>
        <begin position="917"/>
        <end position="939"/>
    </location>
</feature>
<keyword evidence="10 21" id="KW-0547">Nucleotide-binding</keyword>
<evidence type="ECO:0000256" key="4">
    <source>
        <dbReference type="ARBA" id="ARBA00012513"/>
    </source>
</evidence>
<evidence type="ECO:0000313" key="26">
    <source>
        <dbReference type="Proteomes" id="UP001558652"/>
    </source>
</evidence>
<dbReference type="SUPFAM" id="SSF52540">
    <property type="entry name" value="P-loop containing nucleoside triphosphate hydrolases"/>
    <property type="match status" value="1"/>
</dbReference>
<dbReference type="Pfam" id="PF00063">
    <property type="entry name" value="Myosin_head"/>
    <property type="match status" value="1"/>
</dbReference>
<accession>A0ABD0Y8G3</accession>
<evidence type="ECO:0000259" key="24">
    <source>
        <dbReference type="PROSITE" id="PS51456"/>
    </source>
</evidence>
<feature type="binding site" evidence="22">
    <location>
        <position position="51"/>
    </location>
    <ligand>
        <name>ATP</name>
        <dbReference type="ChEBI" id="CHEBI:30616"/>
    </ligand>
</feature>
<dbReference type="FunFam" id="1.10.510.10:FF:000421">
    <property type="entry name" value="Serine/threonine-protein kinase PAK 6"/>
    <property type="match status" value="1"/>
</dbReference>
<evidence type="ECO:0000259" key="23">
    <source>
        <dbReference type="PROSITE" id="PS50011"/>
    </source>
</evidence>
<keyword evidence="6" id="KW-0723">Serine/threonine-protein kinase</keyword>
<keyword evidence="26" id="KW-1185">Reference proteome</keyword>
<dbReference type="GO" id="GO:0016459">
    <property type="term" value="C:myosin complex"/>
    <property type="evidence" value="ECO:0007669"/>
    <property type="project" value="UniProtKB-KW"/>
</dbReference>
<keyword evidence="11" id="KW-0418">Kinase</keyword>
<evidence type="ECO:0000256" key="13">
    <source>
        <dbReference type="ARBA" id="ARBA00023123"/>
    </source>
</evidence>
<evidence type="ECO:0000313" key="25">
    <source>
        <dbReference type="EMBL" id="KAL1110368.1"/>
    </source>
</evidence>
<feature type="domain" description="Protein kinase" evidence="23">
    <location>
        <begin position="22"/>
        <end position="288"/>
    </location>
</feature>
<evidence type="ECO:0000256" key="11">
    <source>
        <dbReference type="ARBA" id="ARBA00022777"/>
    </source>
</evidence>
<dbReference type="PROSITE" id="PS00107">
    <property type="entry name" value="PROTEIN_KINASE_ATP"/>
    <property type="match status" value="1"/>
</dbReference>
<keyword evidence="14 21" id="KW-0505">Motor protein</keyword>
<gene>
    <name evidence="25" type="ORF">AAG570_007899</name>
</gene>
<evidence type="ECO:0000256" key="8">
    <source>
        <dbReference type="ARBA" id="ARBA00022679"/>
    </source>
</evidence>
<keyword evidence="15 21" id="KW-0009">Actin-binding</keyword>
<evidence type="ECO:0000256" key="1">
    <source>
        <dbReference type="ARBA" id="ARBA00004245"/>
    </source>
</evidence>
<proteinExistence type="inferred from homology"/>
<dbReference type="PROSITE" id="PS51456">
    <property type="entry name" value="MYOSIN_MOTOR"/>
    <property type="match status" value="1"/>
</dbReference>
<dbReference type="GO" id="GO:0005524">
    <property type="term" value="F:ATP binding"/>
    <property type="evidence" value="ECO:0007669"/>
    <property type="project" value="UniProtKB-UniRule"/>
</dbReference>
<dbReference type="EMBL" id="JBFDAA010000022">
    <property type="protein sequence ID" value="KAL1110368.1"/>
    <property type="molecule type" value="Genomic_DNA"/>
</dbReference>
<evidence type="ECO:0000256" key="19">
    <source>
        <dbReference type="ARBA" id="ARBA00047899"/>
    </source>
</evidence>
<sequence>MAYKGTSNIIDLDLVREPGERFVFQELIGEGTYGEVYSARDTISGDRVAVKILENVCENIEEIEEEYLVLRDLSVHPNLPTFYGIYLKRALVPEEDQLWFIMELCDGGSVTDIAQHLKKDNSRMTEDQIAYILSETVEGLAHLHRNRCIHRDIKGHNILLTDDARVKLIDFGVSSRLSSTNDRKNTSVGTPYWMAPEVIACEDQLDSWYDGRCDVWSLGITAIELAEGEPPLSEERPVKALVQIGRRPPPTLRQPHRYPRLSQFLKEVLVKDIEQRPTAAQLLDHPFIKRGASLGQAVRIELQREIRRLRAYGRSPRRPELTTKYGKLKSNKGTVEDKTVYIDDLASFEVLTEDAIVQHLKKRFEVNLIYTYIGDIIIAVNPYTCLGLYTAKEQKKYGLQGAKRSPAHVFSVAGASYQALIHHRHNQSIVITGESAAGKTHTGNILFKQLVYLGKGPKGRLEERLLQVNPLVEALGNAQTGINANSSRFGKFLELLVSDTGRISGARLYVYLLEQSRVVQQAKEDRNFHVFYYLYDGLSNEGRLLDFGLDQKLRQEHTYLPGDRLDASTRTKNIKRFHEIKSAFQSIGFKEKEIDSVFTILAAILHLGDIKFGEVISRDNTDNKSKVLELAPLNRAARLLGLEEYELLHCLTANAVVTRGEKITRHNSVVEAAATRDAMVKALYSRIFDWIVNCVNMLLSGNTRGDTLVIGILDIFGFENLSNNSFEQLCINIANEHLQYYFNQRIFSWEQQEYMAEGIPVDLVEFTDNRPVLDMLLSKPMGLLALLDEESRFPRSTDKTLIDKFHANIKNKLYVRPNSNALCFAVQHFAGRVIYQAGGFLDKNRHFLAPEVVQLLRGSKHDLVRFLFQCPITKTGNLYSANSSHAAPHKETTKNIMALQSQSRAQQTAATYFRYSLMELLQRMVGGTPQFVRCIKPNDTRTPRLFDSMKVLRQLRYIGVMETIRIRQQGFSHRIPFADFLNRYGFLAFDHREEIFPSKENARLLLVRLNIDGWALGKTKVFLKYYHIEYLSRICEEKIRKIILVQACVRRWLAQVKYSRYRKKTVSSIITLQKYVRGWLARRRIKKMHHRLNRNVQVAMKQFYYKQMSVGRYSKTGMTDWNKEQSSHWAKMMPQCRGKFNSGIVTHNCKELNLMYKVFSLSYCNLFYKA</sequence>
<keyword evidence="7" id="KW-0716">Sensory transduction</keyword>
<dbReference type="PROSITE" id="PS50011">
    <property type="entry name" value="PROTEIN_KINASE_DOM"/>
    <property type="match status" value="1"/>
</dbReference>
<evidence type="ECO:0000256" key="3">
    <source>
        <dbReference type="ARBA" id="ARBA00006998"/>
    </source>
</evidence>
<comment type="similarity">
    <text evidence="21">Belongs to the TRAFAC class myosin-kinesin ATPase superfamily. Myosin family.</text>
</comment>
<keyword evidence="9" id="KW-0677">Repeat</keyword>
<dbReference type="GO" id="GO:0005737">
    <property type="term" value="C:cytoplasm"/>
    <property type="evidence" value="ECO:0007669"/>
    <property type="project" value="UniProtKB-ARBA"/>
</dbReference>
<comment type="catalytic activity">
    <reaction evidence="20">
        <text>L-seryl-[protein] + ATP = O-phospho-L-seryl-[protein] + ADP + H(+)</text>
        <dbReference type="Rhea" id="RHEA:17989"/>
        <dbReference type="Rhea" id="RHEA-COMP:9863"/>
        <dbReference type="Rhea" id="RHEA-COMP:11604"/>
        <dbReference type="ChEBI" id="CHEBI:15378"/>
        <dbReference type="ChEBI" id="CHEBI:29999"/>
        <dbReference type="ChEBI" id="CHEBI:30616"/>
        <dbReference type="ChEBI" id="CHEBI:83421"/>
        <dbReference type="ChEBI" id="CHEBI:456216"/>
        <dbReference type="EC" id="2.7.11.1"/>
    </reaction>
</comment>
<comment type="similarity">
    <text evidence="3">In the C-terminal section; belongs to the TRAFAC class myosin-kinesin ATPase superfamily. Myosin family.</text>
</comment>
<dbReference type="SMART" id="SM00015">
    <property type="entry name" value="IQ"/>
    <property type="match status" value="2"/>
</dbReference>
<dbReference type="PANTHER" id="PTHR46256:SF3">
    <property type="entry name" value="MYOSIN MOTOR DOMAIN-CONTAINING PROTEIN"/>
    <property type="match status" value="1"/>
</dbReference>
<dbReference type="EC" id="2.7.11.1" evidence="4"/>
<dbReference type="AlphaFoldDB" id="A0ABD0Y8G3"/>
<keyword evidence="5" id="KW-0963">Cytoplasm</keyword>
<keyword evidence="13 21" id="KW-0518">Myosin</keyword>
<comment type="subcellular location">
    <subcellularLocation>
        <location evidence="2">Cell projection</location>
    </subcellularLocation>
    <subcellularLocation>
        <location evidence="1">Cytoplasm</location>
        <location evidence="1">Cytoskeleton</location>
    </subcellularLocation>
</comment>
<dbReference type="InterPro" id="IPR052409">
    <property type="entry name" value="Myosin-III_kinase_activity"/>
</dbReference>
<dbReference type="Gene3D" id="1.20.120.720">
    <property type="entry name" value="Myosin VI head, motor domain, U50 subdomain"/>
    <property type="match status" value="1"/>
</dbReference>
<dbReference type="Gene3D" id="1.20.5.190">
    <property type="match status" value="1"/>
</dbReference>
<dbReference type="GO" id="GO:0004674">
    <property type="term" value="F:protein serine/threonine kinase activity"/>
    <property type="evidence" value="ECO:0007669"/>
    <property type="project" value="UniProtKB-KW"/>
</dbReference>
<evidence type="ECO:0000256" key="10">
    <source>
        <dbReference type="ARBA" id="ARBA00022741"/>
    </source>
</evidence>
<evidence type="ECO:0000256" key="18">
    <source>
        <dbReference type="ARBA" id="ARBA00023305"/>
    </source>
</evidence>
<evidence type="ECO:0000256" key="16">
    <source>
        <dbReference type="ARBA" id="ARBA00023212"/>
    </source>
</evidence>
<dbReference type="PROSITE" id="PS00108">
    <property type="entry name" value="PROTEIN_KINASE_ST"/>
    <property type="match status" value="1"/>
</dbReference>
<comment type="catalytic activity">
    <reaction evidence="19">
        <text>L-threonyl-[protein] + ATP = O-phospho-L-threonyl-[protein] + ADP + H(+)</text>
        <dbReference type="Rhea" id="RHEA:46608"/>
        <dbReference type="Rhea" id="RHEA-COMP:11060"/>
        <dbReference type="Rhea" id="RHEA-COMP:11605"/>
        <dbReference type="ChEBI" id="CHEBI:15378"/>
        <dbReference type="ChEBI" id="CHEBI:30013"/>
        <dbReference type="ChEBI" id="CHEBI:30616"/>
        <dbReference type="ChEBI" id="CHEBI:61977"/>
        <dbReference type="ChEBI" id="CHEBI:456216"/>
        <dbReference type="EC" id="2.7.11.1"/>
    </reaction>
</comment>
<evidence type="ECO:0000256" key="6">
    <source>
        <dbReference type="ARBA" id="ARBA00022527"/>
    </source>
</evidence>
<dbReference type="GO" id="GO:0007601">
    <property type="term" value="P:visual perception"/>
    <property type="evidence" value="ECO:0007669"/>
    <property type="project" value="UniProtKB-KW"/>
</dbReference>
<dbReference type="Pfam" id="PF00069">
    <property type="entry name" value="Pkinase"/>
    <property type="match status" value="1"/>
</dbReference>
<dbReference type="Gene3D" id="6.20.240.20">
    <property type="match status" value="1"/>
</dbReference>
<dbReference type="InterPro" id="IPR027417">
    <property type="entry name" value="P-loop_NTPase"/>
</dbReference>
<protein>
    <recommendedName>
        <fullName evidence="4">non-specific serine/threonine protein kinase</fullName>
        <ecNumber evidence="4">2.7.11.1</ecNumber>
    </recommendedName>
</protein>
<dbReference type="InterPro" id="IPR000048">
    <property type="entry name" value="IQ_motif_EF-hand-BS"/>
</dbReference>
<dbReference type="InterPro" id="IPR036961">
    <property type="entry name" value="Kinesin_motor_dom_sf"/>
</dbReference>
<dbReference type="SMART" id="SM00242">
    <property type="entry name" value="MYSc"/>
    <property type="match status" value="1"/>
</dbReference>
<evidence type="ECO:0000256" key="7">
    <source>
        <dbReference type="ARBA" id="ARBA00022606"/>
    </source>
</evidence>
<name>A0ABD0Y8G3_9HEMI</name>
<evidence type="ECO:0000256" key="22">
    <source>
        <dbReference type="PROSITE-ProRule" id="PRU10141"/>
    </source>
</evidence>
<organism evidence="25 26">
    <name type="scientific">Ranatra chinensis</name>
    <dbReference type="NCBI Taxonomy" id="642074"/>
    <lineage>
        <taxon>Eukaryota</taxon>
        <taxon>Metazoa</taxon>
        <taxon>Ecdysozoa</taxon>
        <taxon>Arthropoda</taxon>
        <taxon>Hexapoda</taxon>
        <taxon>Insecta</taxon>
        <taxon>Pterygota</taxon>
        <taxon>Neoptera</taxon>
        <taxon>Paraneoptera</taxon>
        <taxon>Hemiptera</taxon>
        <taxon>Heteroptera</taxon>
        <taxon>Panheteroptera</taxon>
        <taxon>Nepomorpha</taxon>
        <taxon>Nepidae</taxon>
        <taxon>Ranatrinae</taxon>
        <taxon>Ranatra</taxon>
    </lineage>
</organism>
<keyword evidence="12 21" id="KW-0067">ATP-binding</keyword>
<dbReference type="PANTHER" id="PTHR46256">
    <property type="entry name" value="AGAP011099-PA"/>
    <property type="match status" value="1"/>
</dbReference>
<dbReference type="SMART" id="SM00220">
    <property type="entry name" value="S_TKc"/>
    <property type="match status" value="1"/>
</dbReference>
<dbReference type="GO" id="GO:0042995">
    <property type="term" value="C:cell projection"/>
    <property type="evidence" value="ECO:0007669"/>
    <property type="project" value="UniProtKB-SubCell"/>
</dbReference>
<evidence type="ECO:0000256" key="17">
    <source>
        <dbReference type="ARBA" id="ARBA00023273"/>
    </source>
</evidence>
<keyword evidence="17" id="KW-0966">Cell projection</keyword>
<feature type="binding site" evidence="21">
    <location>
        <begin position="433"/>
        <end position="440"/>
    </location>
    <ligand>
        <name>ATP</name>
        <dbReference type="ChEBI" id="CHEBI:30616"/>
    </ligand>
</feature>
<dbReference type="PROSITE" id="PS50096">
    <property type="entry name" value="IQ"/>
    <property type="match status" value="1"/>
</dbReference>
<dbReference type="Gene3D" id="1.10.510.10">
    <property type="entry name" value="Transferase(Phosphotransferase) domain 1"/>
    <property type="match status" value="1"/>
</dbReference>
<keyword evidence="16" id="KW-0206">Cytoskeleton</keyword>
<dbReference type="InterPro" id="IPR001609">
    <property type="entry name" value="Myosin_head_motor_dom-like"/>
</dbReference>
<dbReference type="InterPro" id="IPR000719">
    <property type="entry name" value="Prot_kinase_dom"/>
</dbReference>
<dbReference type="GO" id="GO:0003779">
    <property type="term" value="F:actin binding"/>
    <property type="evidence" value="ECO:0007669"/>
    <property type="project" value="UniProtKB-KW"/>
</dbReference>
<evidence type="ECO:0000256" key="5">
    <source>
        <dbReference type="ARBA" id="ARBA00022490"/>
    </source>
</evidence>
<keyword evidence="18" id="KW-0844">Vision</keyword>
<dbReference type="Gene3D" id="1.10.10.820">
    <property type="match status" value="1"/>
</dbReference>
<reference evidence="25 26" key="1">
    <citation type="submission" date="2024-07" db="EMBL/GenBank/DDBJ databases">
        <title>Chromosome-level genome assembly of the water stick insect Ranatra chinensis (Heteroptera: Nepidae).</title>
        <authorList>
            <person name="Liu X."/>
        </authorList>
    </citation>
    <scope>NUCLEOTIDE SEQUENCE [LARGE SCALE GENOMIC DNA]</scope>
    <source>
        <strain evidence="25">Cailab_2021Rc</strain>
        <tissue evidence="25">Muscle</tissue>
    </source>
</reference>
<dbReference type="InterPro" id="IPR017441">
    <property type="entry name" value="Protein_kinase_ATP_BS"/>
</dbReference>
<evidence type="ECO:0000256" key="9">
    <source>
        <dbReference type="ARBA" id="ARBA00022737"/>
    </source>
</evidence>
<comment type="caution">
    <text evidence="25">The sequence shown here is derived from an EMBL/GenBank/DDBJ whole genome shotgun (WGS) entry which is preliminary data.</text>
</comment>
<evidence type="ECO:0000256" key="2">
    <source>
        <dbReference type="ARBA" id="ARBA00004316"/>
    </source>
</evidence>
<evidence type="ECO:0000256" key="20">
    <source>
        <dbReference type="ARBA" id="ARBA00048679"/>
    </source>
</evidence>
<evidence type="ECO:0000256" key="21">
    <source>
        <dbReference type="PROSITE-ProRule" id="PRU00782"/>
    </source>
</evidence>
<evidence type="ECO:0000256" key="14">
    <source>
        <dbReference type="ARBA" id="ARBA00023175"/>
    </source>
</evidence>
<keyword evidence="8" id="KW-0808">Transferase</keyword>
<feature type="domain" description="Myosin motor" evidence="24">
    <location>
        <begin position="340"/>
        <end position="1036"/>
    </location>
</feature>
<dbReference type="InterPro" id="IPR011009">
    <property type="entry name" value="Kinase-like_dom_sf"/>
</dbReference>
<evidence type="ECO:0000256" key="12">
    <source>
        <dbReference type="ARBA" id="ARBA00022840"/>
    </source>
</evidence>
<dbReference type="InterPro" id="IPR008271">
    <property type="entry name" value="Ser/Thr_kinase_AS"/>
</dbReference>
<dbReference type="Pfam" id="PF00612">
    <property type="entry name" value="IQ"/>
    <property type="match status" value="1"/>
</dbReference>
<dbReference type="Proteomes" id="UP001558652">
    <property type="component" value="Unassembled WGS sequence"/>
</dbReference>
<dbReference type="SUPFAM" id="SSF56112">
    <property type="entry name" value="Protein kinase-like (PK-like)"/>
    <property type="match status" value="1"/>
</dbReference>
<dbReference type="GO" id="GO:0003774">
    <property type="term" value="F:cytoskeletal motor activity"/>
    <property type="evidence" value="ECO:0007669"/>
    <property type="project" value="UniProtKB-UniRule"/>
</dbReference>
<dbReference type="Gene3D" id="3.40.850.10">
    <property type="entry name" value="Kinesin motor domain"/>
    <property type="match status" value="1"/>
</dbReference>
<evidence type="ECO:0000256" key="15">
    <source>
        <dbReference type="ARBA" id="ARBA00023203"/>
    </source>
</evidence>
<dbReference type="Gene3D" id="1.20.58.530">
    <property type="match status" value="1"/>
</dbReference>